<sequence>MNSTKRICIAIFFYHKVPLYLKILLNAILPQRNTEFFTENTNLFLAKSQSRKVYFLCDFATLRD</sequence>
<protein>
    <submittedName>
        <fullName evidence="1">Uncharacterized protein</fullName>
    </submittedName>
</protein>
<organism evidence="1 2">
    <name type="scientific">Flavobacterium bizetiae</name>
    <dbReference type="NCBI Taxonomy" id="2704140"/>
    <lineage>
        <taxon>Bacteria</taxon>
        <taxon>Pseudomonadati</taxon>
        <taxon>Bacteroidota</taxon>
        <taxon>Flavobacteriia</taxon>
        <taxon>Flavobacteriales</taxon>
        <taxon>Flavobacteriaceae</taxon>
        <taxon>Flavobacterium</taxon>
    </lineage>
</organism>
<dbReference type="AlphaFoldDB" id="A0A6J4GN13"/>
<accession>A0A6J4GN13</accession>
<keyword evidence="2" id="KW-1185">Reference proteome</keyword>
<dbReference type="EMBL" id="CADCSU010000098">
    <property type="protein sequence ID" value="CAA9199478.1"/>
    <property type="molecule type" value="Genomic_DNA"/>
</dbReference>
<name>A0A6J4GN13_9FLAO</name>
<reference evidence="1 2" key="1">
    <citation type="submission" date="2020-02" db="EMBL/GenBank/DDBJ databases">
        <authorList>
            <person name="Criscuolo A."/>
        </authorList>
    </citation>
    <scope>NUCLEOTIDE SEQUENCE [LARGE SCALE GENOMIC DNA]</scope>
    <source>
        <strain evidence="1">CIP105534</strain>
    </source>
</reference>
<dbReference type="Proteomes" id="UP000479938">
    <property type="component" value="Unassembled WGS sequence"/>
</dbReference>
<gene>
    <name evidence="1" type="ORF">FLA105534_02627</name>
</gene>
<evidence type="ECO:0000313" key="2">
    <source>
        <dbReference type="Proteomes" id="UP000479938"/>
    </source>
</evidence>
<proteinExistence type="predicted"/>
<evidence type="ECO:0000313" key="1">
    <source>
        <dbReference type="EMBL" id="CAA9199478.1"/>
    </source>
</evidence>